<dbReference type="SUPFAM" id="SSF49785">
    <property type="entry name" value="Galactose-binding domain-like"/>
    <property type="match status" value="1"/>
</dbReference>
<feature type="domain" description="CBM-cenC" evidence="3">
    <location>
        <begin position="192"/>
        <end position="316"/>
    </location>
</feature>
<feature type="signal peptide" evidence="2">
    <location>
        <begin position="1"/>
        <end position="25"/>
    </location>
</feature>
<dbReference type="RefSeq" id="WP_345471758.1">
    <property type="nucleotide sequence ID" value="NZ_BAABHF010000045.1"/>
</dbReference>
<evidence type="ECO:0000256" key="1">
    <source>
        <dbReference type="ARBA" id="ARBA00022801"/>
    </source>
</evidence>
<dbReference type="Gene3D" id="2.60.120.260">
    <property type="entry name" value="Galactose-binding domain-like"/>
    <property type="match status" value="2"/>
</dbReference>
<proteinExistence type="predicted"/>
<name>A0ABP8QUF4_9ACTN</name>
<dbReference type="InterPro" id="IPR003305">
    <property type="entry name" value="CenC_carb-bd"/>
</dbReference>
<dbReference type="CDD" id="cd15482">
    <property type="entry name" value="Sialidase_non-viral"/>
    <property type="match status" value="1"/>
</dbReference>
<dbReference type="InterPro" id="IPR023296">
    <property type="entry name" value="Glyco_hydro_beta-prop_sf"/>
</dbReference>
<sequence>MVRWHARRRARLGLGAALVSGSVVALPVTAYATSWTGMRLVPNAGFEESDSSAARWTTDGAVSVVASPAHSGHGAARIADASATAGASLRSEHLAASPGEELTASIWMDRISGQGGHFYLEFWNAEGSRVAAVSTAAGAATGWQQVIARGVVPDDAVTATVLAYSTVADQGTTLWDDVAVATTPPPARRVPNAGFEERREGTRPTEWTVFAPGGSATVVTSGAHSGLRALKITDSSTTAEVSALSRAVPVTTGETITASAWASGGTGALYLEYRRADGSRIEPPTRVDVGAGSGWTKVTASAAVPSGATTTTVRLYDDQASTGTTLWDDVVLRSSQDAAYAEAVGTGAVLFVGDQRVESYSGLTRVVHPGTKTGDPALASVGAGVVLNGGTWDANPRLSGTVLPAPGGGYRMWYTAADGSACGYCTGYAESTDGVRWDRSTATHSVYPYGPGGVVANPASTGPRYFMLHAHGPGSPQPNRYYAAQSDDGRTWTEMNSGEPVLNGWDVVNVTYDPDTSRFVAMSKQYPVNYAANTNPAGPRTVWMSTSTDFVHWTSPRPSFAADPRDDAAITDPAPSGQARWSEVYGMPAIRYGEQYLGLPWVFDITDSPAPLADPGPDKGRQHVELASSQDLLTWSRPSRANLITPGAAGSWDWGWDMTGTTLLTVGDQVRLYYAAFAGQHSCSAADVSAGLCTTPFGNARVGLVTWPKDRFESFHAGTGGGEVTTRTLSPSGTRLTVNAAPGSGALRVEVLDADGNPVPGYTAADATPITTDTLGTTVSWGSKTTLPTGPIRLRFDLTAGDLYSYTID</sequence>
<keyword evidence="5" id="KW-1185">Reference proteome</keyword>
<protein>
    <recommendedName>
        <fullName evidence="3">CBM-cenC domain-containing protein</fullName>
    </recommendedName>
</protein>
<reference evidence="5" key="1">
    <citation type="journal article" date="2019" name="Int. J. Syst. Evol. Microbiol.">
        <title>The Global Catalogue of Microorganisms (GCM) 10K type strain sequencing project: providing services to taxonomists for standard genome sequencing and annotation.</title>
        <authorList>
            <consortium name="The Broad Institute Genomics Platform"/>
            <consortium name="The Broad Institute Genome Sequencing Center for Infectious Disease"/>
            <person name="Wu L."/>
            <person name="Ma J."/>
        </authorList>
    </citation>
    <scope>NUCLEOTIDE SEQUENCE [LARGE SCALE GENOMIC DNA]</scope>
    <source>
        <strain evidence="5">JCM 17933</strain>
    </source>
</reference>
<keyword evidence="1" id="KW-0378">Hydrolase</keyword>
<organism evidence="4 5">
    <name type="scientific">Actinoallomurus oryzae</name>
    <dbReference type="NCBI Taxonomy" id="502180"/>
    <lineage>
        <taxon>Bacteria</taxon>
        <taxon>Bacillati</taxon>
        <taxon>Actinomycetota</taxon>
        <taxon>Actinomycetes</taxon>
        <taxon>Streptosporangiales</taxon>
        <taxon>Thermomonosporaceae</taxon>
        <taxon>Actinoallomurus</taxon>
    </lineage>
</organism>
<dbReference type="Proteomes" id="UP001500503">
    <property type="component" value="Unassembled WGS sequence"/>
</dbReference>
<evidence type="ECO:0000259" key="3">
    <source>
        <dbReference type="Pfam" id="PF02018"/>
    </source>
</evidence>
<evidence type="ECO:0000313" key="4">
    <source>
        <dbReference type="EMBL" id="GAA4510422.1"/>
    </source>
</evidence>
<gene>
    <name evidence="4" type="ORF">GCM10023191_073060</name>
</gene>
<feature type="chain" id="PRO_5047044108" description="CBM-cenC domain-containing protein" evidence="2">
    <location>
        <begin position="26"/>
        <end position="809"/>
    </location>
</feature>
<dbReference type="SUPFAM" id="SSF75005">
    <property type="entry name" value="Arabinanase/levansucrase/invertase"/>
    <property type="match status" value="2"/>
</dbReference>
<dbReference type="Gene3D" id="2.115.10.20">
    <property type="entry name" value="Glycosyl hydrolase domain, family 43"/>
    <property type="match status" value="2"/>
</dbReference>
<accession>A0ABP8QUF4</accession>
<dbReference type="InterPro" id="IPR008979">
    <property type="entry name" value="Galactose-bd-like_sf"/>
</dbReference>
<dbReference type="EMBL" id="BAABHF010000045">
    <property type="protein sequence ID" value="GAA4510422.1"/>
    <property type="molecule type" value="Genomic_DNA"/>
</dbReference>
<keyword evidence="2" id="KW-0732">Signal</keyword>
<comment type="caution">
    <text evidence="4">The sequence shown here is derived from an EMBL/GenBank/DDBJ whole genome shotgun (WGS) entry which is preliminary data.</text>
</comment>
<evidence type="ECO:0000313" key="5">
    <source>
        <dbReference type="Proteomes" id="UP001500503"/>
    </source>
</evidence>
<dbReference type="Pfam" id="PF02018">
    <property type="entry name" value="CBM_4_9"/>
    <property type="match status" value="1"/>
</dbReference>
<evidence type="ECO:0000256" key="2">
    <source>
        <dbReference type="SAM" id="SignalP"/>
    </source>
</evidence>